<sequence>MGEPCEHKRTLNEIEKNDARAAFKLFDKKDCGKISIKELGNVFRSLGRQLKPDQLKEWADDIDVDGKMSDNIHCRCQSSQPEPPLHCVGFCRVPSDVPPFHIPSF</sequence>
<reference evidence="3" key="1">
    <citation type="submission" date="2025-08" db="UniProtKB">
        <authorList>
            <consortium name="RefSeq"/>
        </authorList>
    </citation>
    <scope>IDENTIFICATION</scope>
    <source>
        <tissue evidence="3">Gonads</tissue>
    </source>
</reference>
<dbReference type="Gene3D" id="1.10.238.10">
    <property type="entry name" value="EF-hand"/>
    <property type="match status" value="1"/>
</dbReference>
<protein>
    <submittedName>
        <fullName evidence="3">Troponin C</fullName>
    </submittedName>
</protein>
<dbReference type="GO" id="GO:0005509">
    <property type="term" value="F:calcium ion binding"/>
    <property type="evidence" value="ECO:0007669"/>
    <property type="project" value="InterPro"/>
</dbReference>
<evidence type="ECO:0000313" key="2">
    <source>
        <dbReference type="Proteomes" id="UP000085678"/>
    </source>
</evidence>
<dbReference type="KEGG" id="lak:106166629"/>
<dbReference type="RefSeq" id="XP_023930512.1">
    <property type="nucleotide sequence ID" value="XM_024074744.1"/>
</dbReference>
<dbReference type="SUPFAM" id="SSF47473">
    <property type="entry name" value="EF-hand"/>
    <property type="match status" value="1"/>
</dbReference>
<keyword evidence="2" id="KW-1185">Reference proteome</keyword>
<dbReference type="AlphaFoldDB" id="A0A2R2MKC2"/>
<dbReference type="GeneID" id="106166629"/>
<dbReference type="Pfam" id="PF13499">
    <property type="entry name" value="EF-hand_7"/>
    <property type="match status" value="1"/>
</dbReference>
<dbReference type="STRING" id="7574.A0A2R2MKC2"/>
<dbReference type="InterPro" id="IPR011992">
    <property type="entry name" value="EF-hand-dom_pair"/>
</dbReference>
<dbReference type="OrthoDB" id="6233422at2759"/>
<organism evidence="2 3">
    <name type="scientific">Lingula anatina</name>
    <name type="common">Brachiopod</name>
    <name type="synonym">Lingula unguis</name>
    <dbReference type="NCBI Taxonomy" id="7574"/>
    <lineage>
        <taxon>Eukaryota</taxon>
        <taxon>Metazoa</taxon>
        <taxon>Spiralia</taxon>
        <taxon>Lophotrochozoa</taxon>
        <taxon>Brachiopoda</taxon>
        <taxon>Linguliformea</taxon>
        <taxon>Lingulata</taxon>
        <taxon>Lingulida</taxon>
        <taxon>Linguloidea</taxon>
        <taxon>Lingulidae</taxon>
        <taxon>Lingula</taxon>
    </lineage>
</organism>
<evidence type="ECO:0000313" key="3">
    <source>
        <dbReference type="RefSeq" id="XP_023930512.1"/>
    </source>
</evidence>
<dbReference type="InParanoid" id="A0A2R2MKC2"/>
<gene>
    <name evidence="3" type="primary">LOC106166629</name>
</gene>
<evidence type="ECO:0000259" key="1">
    <source>
        <dbReference type="PROSITE" id="PS50222"/>
    </source>
</evidence>
<accession>A0A2R2MKC2</accession>
<dbReference type="Proteomes" id="UP000085678">
    <property type="component" value="Unplaced"/>
</dbReference>
<dbReference type="CDD" id="cd00051">
    <property type="entry name" value="EFh"/>
    <property type="match status" value="1"/>
</dbReference>
<proteinExistence type="predicted"/>
<name>A0A2R2MKC2_LINAN</name>
<dbReference type="PROSITE" id="PS50222">
    <property type="entry name" value="EF_HAND_2"/>
    <property type="match status" value="1"/>
</dbReference>
<dbReference type="InterPro" id="IPR002048">
    <property type="entry name" value="EF_hand_dom"/>
</dbReference>
<feature type="domain" description="EF-hand" evidence="1">
    <location>
        <begin position="14"/>
        <end position="49"/>
    </location>
</feature>